<keyword evidence="3" id="KW-1185">Reference proteome</keyword>
<protein>
    <submittedName>
        <fullName evidence="2">Uncharacterized protein</fullName>
    </submittedName>
</protein>
<evidence type="ECO:0000313" key="3">
    <source>
        <dbReference type="Proteomes" id="UP001530377"/>
    </source>
</evidence>
<keyword evidence="1" id="KW-0812">Transmembrane</keyword>
<dbReference type="Proteomes" id="UP001530377">
    <property type="component" value="Unassembled WGS sequence"/>
</dbReference>
<gene>
    <name evidence="2" type="ORF">ACHAXA_001986</name>
</gene>
<reference evidence="2 3" key="1">
    <citation type="submission" date="2024-10" db="EMBL/GenBank/DDBJ databases">
        <title>Updated reference genomes for cyclostephanoid diatoms.</title>
        <authorList>
            <person name="Roberts W.R."/>
            <person name="Alverson A.J."/>
        </authorList>
    </citation>
    <scope>NUCLEOTIDE SEQUENCE [LARGE SCALE GENOMIC DNA]</scope>
    <source>
        <strain evidence="2 3">AJA228-03</strain>
    </source>
</reference>
<sequence length="103" mass="11380">MSRCVRSVWGIDLTEELRMRARRLQYWVWLGATRSIQMGSSARLFDNHCGLSSAGLGVEEMGSITFCRLYQLGIAIGIFSAVTSMALIGIKLGITGKGRVPWL</sequence>
<comment type="caution">
    <text evidence="2">The sequence shown here is derived from an EMBL/GenBank/DDBJ whole genome shotgun (WGS) entry which is preliminary data.</text>
</comment>
<keyword evidence="1" id="KW-1133">Transmembrane helix</keyword>
<proteinExistence type="predicted"/>
<dbReference type="AlphaFoldDB" id="A0ABD3SDN6"/>
<dbReference type="EMBL" id="JALLPB020000063">
    <property type="protein sequence ID" value="KAL3822521.1"/>
    <property type="molecule type" value="Genomic_DNA"/>
</dbReference>
<evidence type="ECO:0000256" key="1">
    <source>
        <dbReference type="SAM" id="Phobius"/>
    </source>
</evidence>
<organism evidence="2 3">
    <name type="scientific">Cyclostephanos tholiformis</name>
    <dbReference type="NCBI Taxonomy" id="382380"/>
    <lineage>
        <taxon>Eukaryota</taxon>
        <taxon>Sar</taxon>
        <taxon>Stramenopiles</taxon>
        <taxon>Ochrophyta</taxon>
        <taxon>Bacillariophyta</taxon>
        <taxon>Coscinodiscophyceae</taxon>
        <taxon>Thalassiosirophycidae</taxon>
        <taxon>Stephanodiscales</taxon>
        <taxon>Stephanodiscaceae</taxon>
        <taxon>Cyclostephanos</taxon>
    </lineage>
</organism>
<name>A0ABD3SDN6_9STRA</name>
<accession>A0ABD3SDN6</accession>
<keyword evidence="1" id="KW-0472">Membrane</keyword>
<feature type="transmembrane region" description="Helical" evidence="1">
    <location>
        <begin position="69"/>
        <end position="90"/>
    </location>
</feature>
<evidence type="ECO:0000313" key="2">
    <source>
        <dbReference type="EMBL" id="KAL3822521.1"/>
    </source>
</evidence>